<reference evidence="2 3" key="1">
    <citation type="submission" date="2017-02" db="EMBL/GenBank/DDBJ databases">
        <authorList>
            <person name="Peterson S.W."/>
        </authorList>
    </citation>
    <scope>NUCLEOTIDE SEQUENCE [LARGE SCALE GENOMIC DNA]</scope>
    <source>
        <strain evidence="2 3">DSM 22335</strain>
    </source>
</reference>
<dbReference type="Gene3D" id="3.40.30.10">
    <property type="entry name" value="Glutaredoxin"/>
    <property type="match status" value="1"/>
</dbReference>
<dbReference type="Proteomes" id="UP000190888">
    <property type="component" value="Unassembled WGS sequence"/>
</dbReference>
<dbReference type="RefSeq" id="WP_078829901.1">
    <property type="nucleotide sequence ID" value="NZ_FUWH01000001.1"/>
</dbReference>
<name>A0A1T4KAI9_9BACT</name>
<feature type="chain" id="PRO_5013386743" evidence="1">
    <location>
        <begin position="22"/>
        <end position="170"/>
    </location>
</feature>
<proteinExistence type="predicted"/>
<dbReference type="AlphaFoldDB" id="A0A1T4KAI9"/>
<evidence type="ECO:0000313" key="2">
    <source>
        <dbReference type="EMBL" id="SJZ39478.1"/>
    </source>
</evidence>
<dbReference type="EMBL" id="FUWH01000001">
    <property type="protein sequence ID" value="SJZ39478.1"/>
    <property type="molecule type" value="Genomic_DNA"/>
</dbReference>
<accession>A0A1T4KAI9</accession>
<dbReference type="OrthoDB" id="662072at2"/>
<keyword evidence="3" id="KW-1185">Reference proteome</keyword>
<protein>
    <submittedName>
        <fullName evidence="2">Thioredoxin-like</fullName>
    </submittedName>
</protein>
<sequence length="170" mass="20144">MKKMILMMGMLAITSILFAQAKMENLPPYKKDPKMPNFRILLTDSTTWFTKDQLPKTDYTAIIYFSPDCGHCQHEAKEVVKYMDSLKNVFFVWVNYRHTMNDLKAFSEYYGLDKFSNVRMGRDPQYAIPAFYQVKFTPFVAVYDKNRLFMKEFETGVEMPELLSLLRNHR</sequence>
<evidence type="ECO:0000256" key="1">
    <source>
        <dbReference type="SAM" id="SignalP"/>
    </source>
</evidence>
<gene>
    <name evidence="2" type="ORF">SAMN04488132_101574</name>
</gene>
<evidence type="ECO:0000313" key="3">
    <source>
        <dbReference type="Proteomes" id="UP000190888"/>
    </source>
</evidence>
<organism evidence="2 3">
    <name type="scientific">Sediminibacterium ginsengisoli</name>
    <dbReference type="NCBI Taxonomy" id="413434"/>
    <lineage>
        <taxon>Bacteria</taxon>
        <taxon>Pseudomonadati</taxon>
        <taxon>Bacteroidota</taxon>
        <taxon>Chitinophagia</taxon>
        <taxon>Chitinophagales</taxon>
        <taxon>Chitinophagaceae</taxon>
        <taxon>Sediminibacterium</taxon>
    </lineage>
</organism>
<dbReference type="STRING" id="413434.SAMN04488132_101574"/>
<dbReference type="SUPFAM" id="SSF52833">
    <property type="entry name" value="Thioredoxin-like"/>
    <property type="match status" value="1"/>
</dbReference>
<dbReference type="InterPro" id="IPR036249">
    <property type="entry name" value="Thioredoxin-like_sf"/>
</dbReference>
<feature type="signal peptide" evidence="1">
    <location>
        <begin position="1"/>
        <end position="21"/>
    </location>
</feature>
<keyword evidence="1" id="KW-0732">Signal</keyword>